<dbReference type="InterPro" id="IPR050680">
    <property type="entry name" value="YpeA/RimI_acetyltransf"/>
</dbReference>
<reference evidence="4 5" key="1">
    <citation type="journal article" date="2011" name="Stand. Genomic Sci.">
        <title>Complete genome sequence of Syntrophobotulus glycolicus type strain (FlGlyR).</title>
        <authorList>
            <person name="Han C."/>
            <person name="Mwirichia R."/>
            <person name="Chertkov O."/>
            <person name="Held B."/>
            <person name="Lapidus A."/>
            <person name="Nolan M."/>
            <person name="Lucas S."/>
            <person name="Hammon N."/>
            <person name="Deshpande S."/>
            <person name="Cheng J.F."/>
            <person name="Tapia R."/>
            <person name="Goodwin L."/>
            <person name="Pitluck S."/>
            <person name="Huntemann M."/>
            <person name="Liolios K."/>
            <person name="Ivanova N."/>
            <person name="Pagani I."/>
            <person name="Mavromatis K."/>
            <person name="Ovchinikova G."/>
            <person name="Pati A."/>
            <person name="Chen A."/>
            <person name="Palaniappan K."/>
            <person name="Land M."/>
            <person name="Hauser L."/>
            <person name="Brambilla E.M."/>
            <person name="Rohde M."/>
            <person name="Spring S."/>
            <person name="Sikorski J."/>
            <person name="Goker M."/>
            <person name="Woyke T."/>
            <person name="Bristow J."/>
            <person name="Eisen J.A."/>
            <person name="Markowitz V."/>
            <person name="Hugenholtz P."/>
            <person name="Kyrpides N.C."/>
            <person name="Klenk H.P."/>
            <person name="Detter J.C."/>
        </authorList>
    </citation>
    <scope>NUCLEOTIDE SEQUENCE [LARGE SCALE GENOMIC DNA]</scope>
    <source>
        <strain evidence="5">DSM 8271 / FlGlyR</strain>
    </source>
</reference>
<dbReference type="PANTHER" id="PTHR43420">
    <property type="entry name" value="ACETYLTRANSFERASE"/>
    <property type="match status" value="1"/>
</dbReference>
<name>F0T2H1_SYNGF</name>
<dbReference type="STRING" id="645991.Sgly_0947"/>
<keyword evidence="2" id="KW-0012">Acyltransferase</keyword>
<dbReference type="KEGG" id="sgy:Sgly_0947"/>
<dbReference type="Pfam" id="PF00583">
    <property type="entry name" value="Acetyltransf_1"/>
    <property type="match status" value="2"/>
</dbReference>
<evidence type="ECO:0000313" key="4">
    <source>
        <dbReference type="EMBL" id="ADY55289.1"/>
    </source>
</evidence>
<feature type="domain" description="N-acetyltransferase" evidence="3">
    <location>
        <begin position="3"/>
        <end position="167"/>
    </location>
</feature>
<evidence type="ECO:0000256" key="1">
    <source>
        <dbReference type="ARBA" id="ARBA00022679"/>
    </source>
</evidence>
<evidence type="ECO:0000256" key="2">
    <source>
        <dbReference type="ARBA" id="ARBA00023315"/>
    </source>
</evidence>
<dbReference type="SUPFAM" id="SSF55729">
    <property type="entry name" value="Acyl-CoA N-acyltransferases (Nat)"/>
    <property type="match status" value="2"/>
</dbReference>
<protein>
    <submittedName>
        <fullName evidence="4">GCN5-related N-acetyltransferase</fullName>
    </submittedName>
</protein>
<reference evidence="5" key="2">
    <citation type="submission" date="2011-02" db="EMBL/GenBank/DDBJ databases">
        <title>The complete genome of Syntrophobotulus glycolicus DSM 8271.</title>
        <authorList>
            <person name="Lucas S."/>
            <person name="Copeland A."/>
            <person name="Lapidus A."/>
            <person name="Bruce D."/>
            <person name="Goodwin L."/>
            <person name="Pitluck S."/>
            <person name="Kyrpides N."/>
            <person name="Mavromatis K."/>
            <person name="Pagani I."/>
            <person name="Ivanova N."/>
            <person name="Mikhailova N."/>
            <person name="Chertkov O."/>
            <person name="Held B."/>
            <person name="Detter J.C."/>
            <person name="Tapia R."/>
            <person name="Han C."/>
            <person name="Land M."/>
            <person name="Hauser L."/>
            <person name="Markowitz V."/>
            <person name="Cheng J.-F."/>
            <person name="Hugenholtz P."/>
            <person name="Woyke T."/>
            <person name="Wu D."/>
            <person name="Spring S."/>
            <person name="Schroeder M."/>
            <person name="Brambilla E."/>
            <person name="Klenk H.-P."/>
            <person name="Eisen J.A."/>
        </authorList>
    </citation>
    <scope>NUCLEOTIDE SEQUENCE [LARGE SCALE GENOMIC DNA]</scope>
    <source>
        <strain evidence="5">DSM 8271 / FlGlyR</strain>
    </source>
</reference>
<dbReference type="eggNOG" id="COG0456">
    <property type="taxonomic scope" value="Bacteria"/>
</dbReference>
<keyword evidence="1" id="KW-0808">Transferase</keyword>
<dbReference type="RefSeq" id="WP_013624160.1">
    <property type="nucleotide sequence ID" value="NC_015172.1"/>
</dbReference>
<accession>F0T2H1</accession>
<dbReference type="CDD" id="cd04301">
    <property type="entry name" value="NAT_SF"/>
    <property type="match status" value="2"/>
</dbReference>
<sequence length="318" mass="36204">MAERFRLASLDDYDEVLTIYQNAIGCLCSQNIDQWDELYPSPDDLLEDIRNQQLHLLVRDAEILAAVVLNESQEEEYQKGAWLSQGPGIAVVHRLCVHPDVQNKGMGRETMRRAEGYLAAKGYAAVRLDAFAQNPQAIRLYESLSYKRAGAVRFCKGEFYLFEKQLKDAASLSCHQAGKNDLKGLLLLYTQFRDAKMPDFDEKLYTLWGNILGDKNYYVIVGKINQTIISSCILLIVPNINQSHNQRPFALIENVITDESHRNKGYATQVLNFAKQIAGNHDCYKIMLLTGSKKESVLNFYRKAGYNSEDKTGFVQWL</sequence>
<dbReference type="GO" id="GO:0016747">
    <property type="term" value="F:acyltransferase activity, transferring groups other than amino-acyl groups"/>
    <property type="evidence" value="ECO:0007669"/>
    <property type="project" value="InterPro"/>
</dbReference>
<dbReference type="AlphaFoldDB" id="F0T2H1"/>
<keyword evidence="5" id="KW-1185">Reference proteome</keyword>
<proteinExistence type="predicted"/>
<dbReference type="PANTHER" id="PTHR43420:SF46">
    <property type="entry name" value="ACETYLTRANSFERASE"/>
    <property type="match status" value="1"/>
</dbReference>
<evidence type="ECO:0000313" key="5">
    <source>
        <dbReference type="Proteomes" id="UP000007488"/>
    </source>
</evidence>
<dbReference type="HOGENOM" id="CLU_874154_0_0_9"/>
<organism evidence="4 5">
    <name type="scientific">Syntrophobotulus glycolicus (strain DSM 8271 / FlGlyR)</name>
    <dbReference type="NCBI Taxonomy" id="645991"/>
    <lineage>
        <taxon>Bacteria</taxon>
        <taxon>Bacillati</taxon>
        <taxon>Bacillota</taxon>
        <taxon>Clostridia</taxon>
        <taxon>Eubacteriales</taxon>
        <taxon>Desulfitobacteriaceae</taxon>
        <taxon>Syntrophobotulus</taxon>
    </lineage>
</organism>
<dbReference type="InterPro" id="IPR000182">
    <property type="entry name" value="GNAT_dom"/>
</dbReference>
<dbReference type="Gene3D" id="3.40.630.30">
    <property type="match status" value="2"/>
</dbReference>
<dbReference type="PROSITE" id="PS51186">
    <property type="entry name" value="GNAT"/>
    <property type="match status" value="2"/>
</dbReference>
<feature type="domain" description="N-acetyltransferase" evidence="3">
    <location>
        <begin position="172"/>
        <end position="318"/>
    </location>
</feature>
<gene>
    <name evidence="4" type="ordered locus">Sgly_0947</name>
</gene>
<dbReference type="InterPro" id="IPR016181">
    <property type="entry name" value="Acyl_CoA_acyltransferase"/>
</dbReference>
<dbReference type="Proteomes" id="UP000007488">
    <property type="component" value="Chromosome"/>
</dbReference>
<evidence type="ECO:0000259" key="3">
    <source>
        <dbReference type="PROSITE" id="PS51186"/>
    </source>
</evidence>
<dbReference type="EMBL" id="CP002547">
    <property type="protein sequence ID" value="ADY55289.1"/>
    <property type="molecule type" value="Genomic_DNA"/>
</dbReference>